<dbReference type="Proteomes" id="UP000184212">
    <property type="component" value="Unassembled WGS sequence"/>
</dbReference>
<sequence length="248" mass="27719">MKRNTLGILIALVMPLTNFAQTAINKTVEAKPGQQVVLHFDYPEMVRVSTWDKNEISVQGTVSINYGENDDAFELLSSVSGNTITIRNEIKNMKNLPHHITIVDGANKIVFKNKEELHKYEQEHGRGGFDRMSYGLDMDIVVEIKVPRNFQTRVESVYGMVEIKDFTGPLIVDATYGGVDAALTERATGEVAATTNYGEIYTNFDAKFGSEGFKQGDFHTYVVAKPGTGPKYEFDSKYGNVYIRKAVQ</sequence>
<protein>
    <recommendedName>
        <fullName evidence="4">Adhesin domain-containing protein</fullName>
    </recommendedName>
</protein>
<reference evidence="2 3" key="1">
    <citation type="submission" date="2016-11" db="EMBL/GenBank/DDBJ databases">
        <authorList>
            <person name="Jaros S."/>
            <person name="Januszkiewicz K."/>
            <person name="Wedrychowicz H."/>
        </authorList>
    </citation>
    <scope>NUCLEOTIDE SEQUENCE [LARGE SCALE GENOMIC DNA]</scope>
    <source>
        <strain evidence="2 3">DSM 24574</strain>
    </source>
</reference>
<accession>A0A1M5WVP8</accession>
<feature type="signal peptide" evidence="1">
    <location>
        <begin position="1"/>
        <end position="20"/>
    </location>
</feature>
<organism evidence="2 3">
    <name type="scientific">Chryseolinea serpens</name>
    <dbReference type="NCBI Taxonomy" id="947013"/>
    <lineage>
        <taxon>Bacteria</taxon>
        <taxon>Pseudomonadati</taxon>
        <taxon>Bacteroidota</taxon>
        <taxon>Cytophagia</taxon>
        <taxon>Cytophagales</taxon>
        <taxon>Fulvivirgaceae</taxon>
        <taxon>Chryseolinea</taxon>
    </lineage>
</organism>
<dbReference type="OrthoDB" id="1115882at2"/>
<evidence type="ECO:0008006" key="4">
    <source>
        <dbReference type="Google" id="ProtNLM"/>
    </source>
</evidence>
<dbReference type="EMBL" id="FQWQ01000005">
    <property type="protein sequence ID" value="SHH91677.1"/>
    <property type="molecule type" value="Genomic_DNA"/>
</dbReference>
<dbReference type="STRING" id="947013.SAMN04488109_6073"/>
<keyword evidence="1" id="KW-0732">Signal</keyword>
<keyword evidence="3" id="KW-1185">Reference proteome</keyword>
<evidence type="ECO:0000313" key="3">
    <source>
        <dbReference type="Proteomes" id="UP000184212"/>
    </source>
</evidence>
<dbReference type="AlphaFoldDB" id="A0A1M5WVP8"/>
<dbReference type="RefSeq" id="WP_073142118.1">
    <property type="nucleotide sequence ID" value="NZ_FQWQ01000005.1"/>
</dbReference>
<proteinExistence type="predicted"/>
<evidence type="ECO:0000256" key="1">
    <source>
        <dbReference type="SAM" id="SignalP"/>
    </source>
</evidence>
<gene>
    <name evidence="2" type="ORF">SAMN04488109_6073</name>
</gene>
<feature type="chain" id="PRO_5012183725" description="Adhesin domain-containing protein" evidence="1">
    <location>
        <begin position="21"/>
        <end position="248"/>
    </location>
</feature>
<evidence type="ECO:0000313" key="2">
    <source>
        <dbReference type="EMBL" id="SHH91677.1"/>
    </source>
</evidence>
<name>A0A1M5WVP8_9BACT</name>